<dbReference type="EMBL" id="FRCP01000027">
    <property type="protein sequence ID" value="SHN01660.1"/>
    <property type="molecule type" value="Genomic_DNA"/>
</dbReference>
<keyword evidence="2" id="KW-1185">Reference proteome</keyword>
<dbReference type="OrthoDB" id="9864456at2"/>
<name>A0A1M7ND52_9FIRM</name>
<dbReference type="AlphaFoldDB" id="A0A1M7ND52"/>
<accession>A0A1M7ND52</accession>
<organism evidence="1 2">
    <name type="scientific">Anaerosporobacter mobilis DSM 15930</name>
    <dbReference type="NCBI Taxonomy" id="1120996"/>
    <lineage>
        <taxon>Bacteria</taxon>
        <taxon>Bacillati</taxon>
        <taxon>Bacillota</taxon>
        <taxon>Clostridia</taxon>
        <taxon>Lachnospirales</taxon>
        <taxon>Lachnospiraceae</taxon>
        <taxon>Anaerosporobacter</taxon>
    </lineage>
</organism>
<dbReference type="STRING" id="1120996.SAMN02746066_04395"/>
<gene>
    <name evidence="1" type="ORF">SAMN02746066_04395</name>
</gene>
<dbReference type="Proteomes" id="UP000184038">
    <property type="component" value="Unassembled WGS sequence"/>
</dbReference>
<sequence length="87" mass="10485">MLEVKQRIIQEIEVEDGYVFEIHELPADKDTIVEVWVYQKEYTTKIHAFSIMKSTISNPTKLYKHIEDNMKEYIDTYKEEVIEEIED</sequence>
<evidence type="ECO:0000313" key="1">
    <source>
        <dbReference type="EMBL" id="SHN01660.1"/>
    </source>
</evidence>
<evidence type="ECO:0000313" key="2">
    <source>
        <dbReference type="Proteomes" id="UP000184038"/>
    </source>
</evidence>
<proteinExistence type="predicted"/>
<dbReference type="RefSeq" id="WP_073291455.1">
    <property type="nucleotide sequence ID" value="NZ_FRCP01000027.1"/>
</dbReference>
<reference evidence="1 2" key="1">
    <citation type="submission" date="2016-11" db="EMBL/GenBank/DDBJ databases">
        <authorList>
            <person name="Jaros S."/>
            <person name="Januszkiewicz K."/>
            <person name="Wedrychowicz H."/>
        </authorList>
    </citation>
    <scope>NUCLEOTIDE SEQUENCE [LARGE SCALE GENOMIC DNA]</scope>
    <source>
        <strain evidence="1 2">DSM 15930</strain>
    </source>
</reference>
<protein>
    <submittedName>
        <fullName evidence="1">Uncharacterized protein</fullName>
    </submittedName>
</protein>